<evidence type="ECO:0000256" key="2">
    <source>
        <dbReference type="ARBA" id="ARBA00022801"/>
    </source>
</evidence>
<dbReference type="EC" id="3.1.4.-" evidence="6"/>
<comment type="function">
    <text evidence="6">Phosphodiesterase responsible for the U6 snRNA 3' end processing. Acts as an exoribonuclease (RNase) responsible for trimming the poly(U) tract of the last nucleotides in the pre-U6 snRNA molecule, leading to the formation of mature U6 snRNA.</text>
</comment>
<dbReference type="PANTHER" id="PTHR13522">
    <property type="entry name" value="U6 SNRNA PHOSPHODIESTERASE 1"/>
    <property type="match status" value="1"/>
</dbReference>
<protein>
    <recommendedName>
        <fullName evidence="6">U6 snRNA phosphodiesterase</fullName>
        <ecNumber evidence="6">3.1.4.-</ecNumber>
    </recommendedName>
</protein>
<accession>A0A9P0AFG8</accession>
<feature type="active site" description="Proton donor/acceptor" evidence="6">
    <location>
        <position position="113"/>
    </location>
</feature>
<reference evidence="7" key="1">
    <citation type="submission" date="2021-12" db="EMBL/GenBank/DDBJ databases">
        <authorList>
            <person name="King R."/>
        </authorList>
    </citation>
    <scope>NUCLEOTIDE SEQUENCE</scope>
</reference>
<name>A0A9P0AFG8_BEMTA</name>
<feature type="active site" description="Proton donor/acceptor" evidence="6">
    <location>
        <position position="201"/>
    </location>
</feature>
<dbReference type="InterPro" id="IPR009097">
    <property type="entry name" value="Cyclic_Pdiesterase"/>
</dbReference>
<keyword evidence="1 6" id="KW-0540">Nuclease</keyword>
<evidence type="ECO:0000256" key="4">
    <source>
        <dbReference type="ARBA" id="ARBA00023242"/>
    </source>
</evidence>
<evidence type="ECO:0000313" key="7">
    <source>
        <dbReference type="EMBL" id="CAH0390462.1"/>
    </source>
</evidence>
<dbReference type="AlphaFoldDB" id="A0A9P0AFG8"/>
<keyword evidence="2 6" id="KW-0378">Hydrolase</keyword>
<dbReference type="HAMAP" id="MF_03040">
    <property type="entry name" value="USB1"/>
    <property type="match status" value="1"/>
</dbReference>
<dbReference type="Gene3D" id="3.90.1140.10">
    <property type="entry name" value="Cyclic phosphodiesterase"/>
    <property type="match status" value="1"/>
</dbReference>
<evidence type="ECO:0000256" key="6">
    <source>
        <dbReference type="HAMAP-Rule" id="MF_03040"/>
    </source>
</evidence>
<dbReference type="GO" id="GO:0005634">
    <property type="term" value="C:nucleus"/>
    <property type="evidence" value="ECO:0007669"/>
    <property type="project" value="UniProtKB-SubCell"/>
</dbReference>
<dbReference type="KEGG" id="btab:109037321"/>
<keyword evidence="3" id="KW-0456">Lyase</keyword>
<dbReference type="PANTHER" id="PTHR13522:SF3">
    <property type="entry name" value="U6 SNRNA PHOSPHODIESTERASE 1"/>
    <property type="match status" value="1"/>
</dbReference>
<evidence type="ECO:0000313" key="8">
    <source>
        <dbReference type="Proteomes" id="UP001152759"/>
    </source>
</evidence>
<organism evidence="7 8">
    <name type="scientific">Bemisia tabaci</name>
    <name type="common">Sweetpotato whitefly</name>
    <name type="synonym">Aleurodes tabaci</name>
    <dbReference type="NCBI Taxonomy" id="7038"/>
    <lineage>
        <taxon>Eukaryota</taxon>
        <taxon>Metazoa</taxon>
        <taxon>Ecdysozoa</taxon>
        <taxon>Arthropoda</taxon>
        <taxon>Hexapoda</taxon>
        <taxon>Insecta</taxon>
        <taxon>Pterygota</taxon>
        <taxon>Neoptera</taxon>
        <taxon>Paraneoptera</taxon>
        <taxon>Hemiptera</taxon>
        <taxon>Sternorrhyncha</taxon>
        <taxon>Aleyrodoidea</taxon>
        <taxon>Aleyrodidae</taxon>
        <taxon>Aleyrodinae</taxon>
        <taxon>Bemisia</taxon>
    </lineage>
</organism>
<sequence length="258" mass="29200">MSKKVHALDLISQYSSGESVCEEDSSEFQEVSATLPVPEAVSKLFSKDINDSSYKDDPKLHGGRVRSFPHVRGNWSTFVYVPYEYNEGLRSILSDAIEICGTEIDLKPIEKPHISLTRTVVLQHHWIDTLVEDIKKSISKVNRFIVSFSSVGVYCNDDRRRTFLSLQLSGGKTQLAECVELLNSCLSAFKLPPFYEDASFHLSIAWCLGDKSREINSKLEELNLKLQNLIAEEPDHFETVVDKAECKTGNKLFRFSLC</sequence>
<comment type="catalytic activity">
    <reaction evidence="5">
        <text>a 3'-end uridylyl-uridine-RNA = a 3'-end 2',3'-cyclophospho-uridine-RNA + uridine</text>
        <dbReference type="Rhea" id="RHEA:46052"/>
        <dbReference type="Rhea" id="RHEA-COMP:17384"/>
        <dbReference type="Rhea" id="RHEA-COMP:17385"/>
        <dbReference type="ChEBI" id="CHEBI:16704"/>
        <dbReference type="ChEBI" id="CHEBI:85643"/>
        <dbReference type="ChEBI" id="CHEBI:85644"/>
    </reaction>
    <physiologicalReaction direction="left-to-right" evidence="5">
        <dbReference type="Rhea" id="RHEA:46053"/>
    </physiologicalReaction>
</comment>
<evidence type="ECO:0000256" key="3">
    <source>
        <dbReference type="ARBA" id="ARBA00023239"/>
    </source>
</evidence>
<dbReference type="EMBL" id="OU963866">
    <property type="protein sequence ID" value="CAH0390462.1"/>
    <property type="molecule type" value="Genomic_DNA"/>
</dbReference>
<dbReference type="Pfam" id="PF09749">
    <property type="entry name" value="HVSL"/>
    <property type="match status" value="1"/>
</dbReference>
<dbReference type="Proteomes" id="UP001152759">
    <property type="component" value="Chromosome 5"/>
</dbReference>
<evidence type="ECO:0000256" key="5">
    <source>
        <dbReference type="ARBA" id="ARBA00029300"/>
    </source>
</evidence>
<dbReference type="GO" id="GO:1990838">
    <property type="term" value="F:poly(U)-specific exoribonuclease activity, producing 3' uridine cyclic phosphate ends"/>
    <property type="evidence" value="ECO:0007669"/>
    <property type="project" value="UniProtKB-UniRule"/>
</dbReference>
<comment type="subcellular location">
    <subcellularLocation>
        <location evidence="6">Nucleus</location>
    </subcellularLocation>
</comment>
<comment type="similarity">
    <text evidence="6">Belongs to the 2H phosphoesterase superfamily. USB1 family.</text>
</comment>
<evidence type="ECO:0000256" key="1">
    <source>
        <dbReference type="ARBA" id="ARBA00022722"/>
    </source>
</evidence>
<proteinExistence type="inferred from homology"/>
<gene>
    <name evidence="7" type="ORF">BEMITA_LOCUS9182</name>
</gene>
<dbReference type="SUPFAM" id="SSF55144">
    <property type="entry name" value="LigT-like"/>
    <property type="match status" value="1"/>
</dbReference>
<keyword evidence="8" id="KW-1185">Reference proteome</keyword>
<dbReference type="InterPro" id="IPR027521">
    <property type="entry name" value="Usb1"/>
</dbReference>
<dbReference type="GO" id="GO:0016829">
    <property type="term" value="F:lyase activity"/>
    <property type="evidence" value="ECO:0007669"/>
    <property type="project" value="UniProtKB-KW"/>
</dbReference>
<dbReference type="GO" id="GO:0034477">
    <property type="term" value="P:U6 snRNA 3'-end processing"/>
    <property type="evidence" value="ECO:0007669"/>
    <property type="project" value="UniProtKB-UniRule"/>
</dbReference>
<keyword evidence="4 6" id="KW-0539">Nucleus</keyword>